<dbReference type="AlphaFoldDB" id="A0A6C1KK68"/>
<dbReference type="GO" id="GO:0006950">
    <property type="term" value="P:response to stress"/>
    <property type="evidence" value="ECO:0007669"/>
    <property type="project" value="TreeGrafter"/>
</dbReference>
<organism evidence="3 4">
    <name type="scientific">Xanthobacter autotrophicus</name>
    <dbReference type="NCBI Taxonomy" id="280"/>
    <lineage>
        <taxon>Bacteria</taxon>
        <taxon>Pseudomonadati</taxon>
        <taxon>Pseudomonadota</taxon>
        <taxon>Alphaproteobacteria</taxon>
        <taxon>Hyphomicrobiales</taxon>
        <taxon>Xanthobacteraceae</taxon>
        <taxon>Xanthobacter</taxon>
    </lineage>
</organism>
<dbReference type="PROSITE" id="PS50995">
    <property type="entry name" value="HTH_MARR_2"/>
    <property type="match status" value="1"/>
</dbReference>
<dbReference type="InterPro" id="IPR039422">
    <property type="entry name" value="MarR/SlyA-like"/>
</dbReference>
<feature type="compositionally biased region" description="Polar residues" evidence="1">
    <location>
        <begin position="10"/>
        <end position="28"/>
    </location>
</feature>
<dbReference type="GeneID" id="95773479"/>
<evidence type="ECO:0000259" key="2">
    <source>
        <dbReference type="PROSITE" id="PS50995"/>
    </source>
</evidence>
<dbReference type="OrthoDB" id="6331822at2"/>
<dbReference type="PANTHER" id="PTHR33164">
    <property type="entry name" value="TRANSCRIPTIONAL REGULATOR, MARR FAMILY"/>
    <property type="match status" value="1"/>
</dbReference>
<dbReference type="SUPFAM" id="SSF46785">
    <property type="entry name" value="Winged helix' DNA-binding domain"/>
    <property type="match status" value="1"/>
</dbReference>
<dbReference type="Gene3D" id="1.10.10.10">
    <property type="entry name" value="Winged helix-like DNA-binding domain superfamily/Winged helix DNA-binding domain"/>
    <property type="match status" value="1"/>
</dbReference>
<dbReference type="InterPro" id="IPR036390">
    <property type="entry name" value="WH_DNA-bd_sf"/>
</dbReference>
<dbReference type="Pfam" id="PF12802">
    <property type="entry name" value="MarR_2"/>
    <property type="match status" value="1"/>
</dbReference>
<dbReference type="PRINTS" id="PR00598">
    <property type="entry name" value="HTHMARR"/>
</dbReference>
<reference evidence="3 4" key="1">
    <citation type="submission" date="2019-05" db="EMBL/GenBank/DDBJ databases">
        <authorList>
            <person name="Zhou X."/>
        </authorList>
    </citation>
    <scope>NUCLEOTIDE SEQUENCE [LARGE SCALE GENOMIC DNA]</scope>
    <source>
        <strain evidence="3 4">DSM 432</strain>
    </source>
</reference>
<evidence type="ECO:0000313" key="4">
    <source>
        <dbReference type="Proteomes" id="UP000305131"/>
    </source>
</evidence>
<protein>
    <submittedName>
        <fullName evidence="3">MarR family transcriptional regulator</fullName>
    </submittedName>
</protein>
<dbReference type="GO" id="GO:0003700">
    <property type="term" value="F:DNA-binding transcription factor activity"/>
    <property type="evidence" value="ECO:0007669"/>
    <property type="project" value="InterPro"/>
</dbReference>
<gene>
    <name evidence="3" type="ORF">FBQ73_08445</name>
</gene>
<proteinExistence type="predicted"/>
<feature type="region of interest" description="Disordered" evidence="1">
    <location>
        <begin position="1"/>
        <end position="50"/>
    </location>
</feature>
<dbReference type="EMBL" id="VAUP01000016">
    <property type="protein sequence ID" value="TLX43424.1"/>
    <property type="molecule type" value="Genomic_DNA"/>
</dbReference>
<accession>A0A6C1KK68</accession>
<evidence type="ECO:0000313" key="3">
    <source>
        <dbReference type="EMBL" id="TLX43424.1"/>
    </source>
</evidence>
<sequence length="195" mass="21092">MGAEDDLTPAQKTLAQRKQAQKTTSANGTPARRGRKPARAVEPDDADEGIEASDLDLTGLTSVVGYTLRRAQMAVFEDFSARFATLDLTPAQYSVLLVISDNPGRKQSEIARVLGIQRTNFVVMLDQLEKRGLAERTRSATDARSHAVFLTKAGTALLGKARKLQAAQEEDFASLLGPGGRDTLVALLRKVARID</sequence>
<evidence type="ECO:0000256" key="1">
    <source>
        <dbReference type="SAM" id="MobiDB-lite"/>
    </source>
</evidence>
<dbReference type="SMART" id="SM00347">
    <property type="entry name" value="HTH_MARR"/>
    <property type="match status" value="1"/>
</dbReference>
<dbReference type="RefSeq" id="WP_138399061.1">
    <property type="nucleotide sequence ID" value="NZ_JBAFVI010000023.1"/>
</dbReference>
<dbReference type="PANTHER" id="PTHR33164:SF89">
    <property type="entry name" value="MARR FAMILY REGULATORY PROTEIN"/>
    <property type="match status" value="1"/>
</dbReference>
<dbReference type="InterPro" id="IPR000835">
    <property type="entry name" value="HTH_MarR-typ"/>
</dbReference>
<comment type="caution">
    <text evidence="3">The sequence shown here is derived from an EMBL/GenBank/DDBJ whole genome shotgun (WGS) entry which is preliminary data.</text>
</comment>
<dbReference type="InterPro" id="IPR036388">
    <property type="entry name" value="WH-like_DNA-bd_sf"/>
</dbReference>
<name>A0A6C1KK68_XANAU</name>
<dbReference type="Proteomes" id="UP000305131">
    <property type="component" value="Unassembled WGS sequence"/>
</dbReference>
<feature type="domain" description="HTH marR-type" evidence="2">
    <location>
        <begin position="61"/>
        <end position="193"/>
    </location>
</feature>